<sequence length="401" mass="45374">MREIIVSEPSFVSSFRCTGSACRDHCCKSWSISIDKHTVKKYTSSKDMVIKTIADESIHLIKKDQVNWGVMRFSPTTGNCPFLDTDRLCLVHKNLGADALSHTCSVFPRVYRNFKNEVQHSLNISCPEVASIIINDPQAMNFNEKIVLQNNFNVAPALEQQNKLLNLFCMSLIGSTEASAEESLYALIKFVMFIQKTGTLNEDTLGDVESAYSLLNDQLHSGEIANELKQVKTDKRTKTAIVLLLQDYFGKVAPSRGSHVLNLYIDFLRSAFRVDDGKTPEETIEGLETEWCTVYARDFESNPVALKNFILYKLWHNDFPNNKSRNALQSLYMIVAEFYFVKILSASFAKAHGSFDSEHLVNIVYSLNSLSQHNQAVAENFYQHIETVRLGDDLSMIHLLA</sequence>
<keyword evidence="1" id="KW-0489">Methyltransferase</keyword>
<keyword evidence="1" id="KW-0808">Transferase</keyword>
<name>A0A3R9F3G4_9ENTR</name>
<dbReference type="GO" id="GO:0032259">
    <property type="term" value="P:methylation"/>
    <property type="evidence" value="ECO:0007669"/>
    <property type="project" value="UniProtKB-KW"/>
</dbReference>
<proteinExistence type="predicted"/>
<gene>
    <name evidence="1" type="ORF">EGT71_12785</name>
</gene>
<dbReference type="EMBL" id="RHXB01000008">
    <property type="protein sequence ID" value="RSE25232.1"/>
    <property type="molecule type" value="Genomic_DNA"/>
</dbReference>
<accession>A0A3R9F3G4</accession>
<organism evidence="1 2">
    <name type="scientific">Atlantibacter subterraneus</name>
    <dbReference type="NCBI Taxonomy" id="255519"/>
    <lineage>
        <taxon>Bacteria</taxon>
        <taxon>Pseudomonadati</taxon>
        <taxon>Pseudomonadota</taxon>
        <taxon>Gammaproteobacteria</taxon>
        <taxon>Enterobacterales</taxon>
        <taxon>Enterobacteriaceae</taxon>
        <taxon>Atlantibacter</taxon>
    </lineage>
</organism>
<dbReference type="Proteomes" id="UP000275331">
    <property type="component" value="Unassembled WGS sequence"/>
</dbReference>
<comment type="caution">
    <text evidence="1">The sequence shown here is derived from an EMBL/GenBank/DDBJ whole genome shotgun (WGS) entry which is preliminary data.</text>
</comment>
<dbReference type="NCBIfam" id="NF038110">
    <property type="entry name" value="Lys_methyl_FliB"/>
    <property type="match status" value="1"/>
</dbReference>
<evidence type="ECO:0000313" key="2">
    <source>
        <dbReference type="Proteomes" id="UP000275331"/>
    </source>
</evidence>
<evidence type="ECO:0000313" key="1">
    <source>
        <dbReference type="EMBL" id="RSE25232.1"/>
    </source>
</evidence>
<dbReference type="AlphaFoldDB" id="A0A3R9F3G4"/>
<reference evidence="1 2" key="1">
    <citation type="submission" date="2018-10" db="EMBL/GenBank/DDBJ databases">
        <title>Transmission dynamics of multidrug resistant bacteria on intensive care unit surfaces.</title>
        <authorList>
            <person name="D'Souza A.W."/>
            <person name="Potter R.F."/>
            <person name="Wallace M."/>
            <person name="Shupe A."/>
            <person name="Patel S."/>
            <person name="Sun S."/>
            <person name="Gul D."/>
            <person name="Kwon J.H."/>
            <person name="Andleeb S."/>
            <person name="Burnham C.-A.D."/>
            <person name="Dantas G."/>
        </authorList>
    </citation>
    <scope>NUCLEOTIDE SEQUENCE [LARGE SCALE GENOMIC DNA]</scope>
    <source>
        <strain evidence="1 2">AS_373</strain>
    </source>
</reference>
<protein>
    <submittedName>
        <fullName evidence="1">Lysine-N-methylase</fullName>
    </submittedName>
</protein>
<dbReference type="GO" id="GO:0008168">
    <property type="term" value="F:methyltransferase activity"/>
    <property type="evidence" value="ECO:0007669"/>
    <property type="project" value="UniProtKB-KW"/>
</dbReference>
<dbReference type="RefSeq" id="WP_125291864.1">
    <property type="nucleotide sequence ID" value="NZ_JAPTZM010000003.1"/>
</dbReference>
<dbReference type="OrthoDB" id="86584at2"/>